<evidence type="ECO:0000313" key="1">
    <source>
        <dbReference type="EMBL" id="KAJ6699975.1"/>
    </source>
</evidence>
<dbReference type="InterPro" id="IPR046960">
    <property type="entry name" value="PPR_At4g14850-like_plant"/>
</dbReference>
<dbReference type="PANTHER" id="PTHR47926">
    <property type="entry name" value="PENTATRICOPEPTIDE REPEAT-CONTAINING PROTEIN"/>
    <property type="match status" value="1"/>
</dbReference>
<comment type="caution">
    <text evidence="1">The sequence shown here is derived from an EMBL/GenBank/DDBJ whole genome shotgun (WGS) entry which is preliminary data.</text>
</comment>
<keyword evidence="2" id="KW-1185">Reference proteome</keyword>
<proteinExistence type="predicted"/>
<sequence>MDIINRSPFSESTLLWRTLVNVCKLCGDLNLGKLASKHLLDLTPDEAGSYVLVSNMYAGEGMIDEASKVRSAMKDLKLSKEAGRSWVEIDNMVHHFVASGTDHPESIEIYARLDLLRDEMKGRCDSKADLDLIYESV</sequence>
<name>A0A9Q0T480_SALPP</name>
<dbReference type="InterPro" id="IPR046848">
    <property type="entry name" value="E_motif"/>
</dbReference>
<dbReference type="Proteomes" id="UP001151532">
    <property type="component" value="Chromosome 6"/>
</dbReference>
<gene>
    <name evidence="1" type="ORF">OIU79_013089</name>
</gene>
<dbReference type="GO" id="GO:0009451">
    <property type="term" value="P:RNA modification"/>
    <property type="evidence" value="ECO:0007669"/>
    <property type="project" value="InterPro"/>
</dbReference>
<reference evidence="1" key="1">
    <citation type="submission" date="2022-11" db="EMBL/GenBank/DDBJ databases">
        <authorList>
            <person name="Hyden B.L."/>
            <person name="Feng K."/>
            <person name="Yates T."/>
            <person name="Jawdy S."/>
            <person name="Smart L.B."/>
            <person name="Muchero W."/>
        </authorList>
    </citation>
    <scope>NUCLEOTIDE SEQUENCE</scope>
    <source>
        <tissue evidence="1">Shoot tip</tissue>
    </source>
</reference>
<dbReference type="GO" id="GO:0003723">
    <property type="term" value="F:RNA binding"/>
    <property type="evidence" value="ECO:0007669"/>
    <property type="project" value="InterPro"/>
</dbReference>
<dbReference type="OrthoDB" id="185373at2759"/>
<evidence type="ECO:0008006" key="3">
    <source>
        <dbReference type="Google" id="ProtNLM"/>
    </source>
</evidence>
<evidence type="ECO:0000313" key="2">
    <source>
        <dbReference type="Proteomes" id="UP001151532"/>
    </source>
</evidence>
<dbReference type="Pfam" id="PF20431">
    <property type="entry name" value="E_motif"/>
    <property type="match status" value="1"/>
</dbReference>
<dbReference type="AlphaFoldDB" id="A0A9Q0T480"/>
<reference evidence="1" key="2">
    <citation type="journal article" date="2023" name="Int. J. Mol. Sci.">
        <title>De Novo Assembly and Annotation of 11 Diverse Shrub Willow (Salix) Genomes Reveals Novel Gene Organization in Sex-Linked Regions.</title>
        <authorList>
            <person name="Hyden B."/>
            <person name="Feng K."/>
            <person name="Yates T.B."/>
            <person name="Jawdy S."/>
            <person name="Cereghino C."/>
            <person name="Smart L.B."/>
            <person name="Muchero W."/>
        </authorList>
    </citation>
    <scope>NUCLEOTIDE SEQUENCE</scope>
    <source>
        <tissue evidence="1">Shoot tip</tissue>
    </source>
</reference>
<protein>
    <recommendedName>
        <fullName evidence="3">Pentatricopeptide repeat-containing protein</fullName>
    </recommendedName>
</protein>
<accession>A0A9Q0T480</accession>
<organism evidence="1 2">
    <name type="scientific">Salix purpurea</name>
    <name type="common">Purple osier willow</name>
    <dbReference type="NCBI Taxonomy" id="77065"/>
    <lineage>
        <taxon>Eukaryota</taxon>
        <taxon>Viridiplantae</taxon>
        <taxon>Streptophyta</taxon>
        <taxon>Embryophyta</taxon>
        <taxon>Tracheophyta</taxon>
        <taxon>Spermatophyta</taxon>
        <taxon>Magnoliopsida</taxon>
        <taxon>eudicotyledons</taxon>
        <taxon>Gunneridae</taxon>
        <taxon>Pentapetalae</taxon>
        <taxon>rosids</taxon>
        <taxon>fabids</taxon>
        <taxon>Malpighiales</taxon>
        <taxon>Salicaceae</taxon>
        <taxon>Saliceae</taxon>
        <taxon>Salix</taxon>
    </lineage>
</organism>
<dbReference type="EMBL" id="JAPFFK010000017">
    <property type="protein sequence ID" value="KAJ6699975.1"/>
    <property type="molecule type" value="Genomic_DNA"/>
</dbReference>